<dbReference type="PANTHER" id="PTHR34853:SF1">
    <property type="entry name" value="LIPASE 5"/>
    <property type="match status" value="1"/>
</dbReference>
<evidence type="ECO:0000313" key="2">
    <source>
        <dbReference type="EMBL" id="GFN07590.1"/>
    </source>
</evidence>
<gene>
    <name evidence="2" type="ORF">Smic_61460</name>
</gene>
<comment type="caution">
    <text evidence="2">The sequence shown here is derived from an EMBL/GenBank/DDBJ whole genome shotgun (WGS) entry which is preliminary data.</text>
</comment>
<feature type="region of interest" description="Disordered" evidence="1">
    <location>
        <begin position="1"/>
        <end position="85"/>
    </location>
</feature>
<name>A0A7J0CYJ6_STRMI</name>
<dbReference type="Pfam" id="PF03583">
    <property type="entry name" value="LIP"/>
    <property type="match status" value="1"/>
</dbReference>
<protein>
    <recommendedName>
        <fullName evidence="4">Lipase</fullName>
    </recommendedName>
</protein>
<evidence type="ECO:0000256" key="1">
    <source>
        <dbReference type="SAM" id="MobiDB-lite"/>
    </source>
</evidence>
<dbReference type="AlphaFoldDB" id="A0A7J0CYJ6"/>
<accession>A0A7J0CYJ6</accession>
<dbReference type="InterPro" id="IPR005152">
    <property type="entry name" value="Lipase_secreted"/>
</dbReference>
<dbReference type="PANTHER" id="PTHR34853">
    <property type="match status" value="1"/>
</dbReference>
<proteinExistence type="predicted"/>
<dbReference type="InterPro" id="IPR029058">
    <property type="entry name" value="AB_hydrolase_fold"/>
</dbReference>
<organism evidence="2 3">
    <name type="scientific">Streptomyces microflavus</name>
    <name type="common">Streptomyces lipmanii</name>
    <dbReference type="NCBI Taxonomy" id="1919"/>
    <lineage>
        <taxon>Bacteria</taxon>
        <taxon>Bacillati</taxon>
        <taxon>Actinomycetota</taxon>
        <taxon>Actinomycetes</taxon>
        <taxon>Kitasatosporales</taxon>
        <taxon>Streptomycetaceae</taxon>
        <taxon>Streptomyces</taxon>
    </lineage>
</organism>
<dbReference type="SUPFAM" id="SSF53474">
    <property type="entry name" value="alpha/beta-Hydrolases"/>
    <property type="match status" value="1"/>
</dbReference>
<evidence type="ECO:0000313" key="3">
    <source>
        <dbReference type="Proteomes" id="UP000498740"/>
    </source>
</evidence>
<reference evidence="2 3" key="1">
    <citation type="submission" date="2020-05" db="EMBL/GenBank/DDBJ databases">
        <title>Whole genome shotgun sequence of Streptomyces microflavus NBRC 13062.</title>
        <authorList>
            <person name="Komaki H."/>
            <person name="Tamura T."/>
        </authorList>
    </citation>
    <scope>NUCLEOTIDE SEQUENCE [LARGE SCALE GENOMIC DNA]</scope>
    <source>
        <strain evidence="2 3">NBRC 13062</strain>
    </source>
</reference>
<evidence type="ECO:0008006" key="4">
    <source>
        <dbReference type="Google" id="ProtNLM"/>
    </source>
</evidence>
<dbReference type="EMBL" id="BLWD01000001">
    <property type="protein sequence ID" value="GFN07590.1"/>
    <property type="molecule type" value="Genomic_DNA"/>
</dbReference>
<dbReference type="Proteomes" id="UP000498740">
    <property type="component" value="Unassembled WGS sequence"/>
</dbReference>
<dbReference type="GO" id="GO:0016042">
    <property type="term" value="P:lipid catabolic process"/>
    <property type="evidence" value="ECO:0007669"/>
    <property type="project" value="InterPro"/>
</dbReference>
<dbReference type="Gene3D" id="3.40.50.1820">
    <property type="entry name" value="alpha/beta hydrolase"/>
    <property type="match status" value="1"/>
</dbReference>
<feature type="compositionally biased region" description="Basic and acidic residues" evidence="1">
    <location>
        <begin position="1"/>
        <end position="34"/>
    </location>
</feature>
<sequence length="455" mass="48657">MPHQTDARRRGEEDRGDGHHPCRPEVITRSDHAEGTAARRVRERTACGHQFTPHDRGSRRGRVLHPAGAAARRQPRRPDTGPPLDNAAAAVPGGENWLVLHRSEGADGSPVATSGVIALPDRTAHPVPAGGYPVISWAHGTVGVANRCAPSRDRGDTGASPMNAYPLTLLGHFLDRGWAVAMTDYEALGTGTADRLHPYLCGRSEAMGVLDIVTAARRLFPGEIGERFAVVGHSQGGQAALFAAHHAPGRVEGLVGVAAIAPANHLLGLVRGGATLDQMNTGFAFTPLFLAGAIGGDPTIDPEQVLSPRAFQELWPHVPHRSRAGLSRPDSWGGIRGTEQFRSGYPGTPNTHQAKFDRQVEAMNPDLPITVPVRITQAADDERVRADPAPLPGTDALVEELTATNAPRRNIHYRRYEPGAVPADEPLGIHFGTIDHDTAELTEWLVALLEDAAHD</sequence>
<dbReference type="GO" id="GO:0004806">
    <property type="term" value="F:triacylglycerol lipase activity"/>
    <property type="evidence" value="ECO:0007669"/>
    <property type="project" value="InterPro"/>
</dbReference>